<accession>A0A9X2HUT5</accession>
<dbReference type="SUPFAM" id="SSF46894">
    <property type="entry name" value="C-terminal effector domain of the bipartite response regulators"/>
    <property type="match status" value="1"/>
</dbReference>
<reference evidence="2" key="1">
    <citation type="submission" date="2022-05" db="EMBL/GenBank/DDBJ databases">
        <title>Sphingomonas sp. strain RP10 Genome sequencing and assembly.</title>
        <authorList>
            <person name="Kim I."/>
        </authorList>
    </citation>
    <scope>NUCLEOTIDE SEQUENCE</scope>
    <source>
        <strain evidence="2">RP10</strain>
    </source>
</reference>
<dbReference type="AlphaFoldDB" id="A0A9X2HUT5"/>
<dbReference type="Gene3D" id="1.10.10.10">
    <property type="entry name" value="Winged helix-like DNA-binding domain superfamily/Winged helix DNA-binding domain"/>
    <property type="match status" value="1"/>
</dbReference>
<evidence type="ECO:0000259" key="1">
    <source>
        <dbReference type="SMART" id="SM00421"/>
    </source>
</evidence>
<gene>
    <name evidence="2" type="ORF">M9979_07150</name>
</gene>
<proteinExistence type="predicted"/>
<dbReference type="Proteomes" id="UP001139486">
    <property type="component" value="Unassembled WGS sequence"/>
</dbReference>
<dbReference type="SMART" id="SM00421">
    <property type="entry name" value="HTH_LUXR"/>
    <property type="match status" value="1"/>
</dbReference>
<evidence type="ECO:0000313" key="3">
    <source>
        <dbReference type="Proteomes" id="UP001139486"/>
    </source>
</evidence>
<name>A0A9X2HUT5_9SPHN</name>
<dbReference type="RefSeq" id="WP_254288648.1">
    <property type="nucleotide sequence ID" value="NZ_JAMLDY010000007.1"/>
</dbReference>
<protein>
    <submittedName>
        <fullName evidence="2">Helix-turn-helix transcriptional regulator</fullName>
    </submittedName>
</protein>
<dbReference type="EMBL" id="JAMLDY010000007">
    <property type="protein sequence ID" value="MCP3734646.1"/>
    <property type="molecule type" value="Genomic_DNA"/>
</dbReference>
<feature type="domain" description="HTH luxR-type" evidence="1">
    <location>
        <begin position="254"/>
        <end position="311"/>
    </location>
</feature>
<evidence type="ECO:0000313" key="2">
    <source>
        <dbReference type="EMBL" id="MCP3734646.1"/>
    </source>
</evidence>
<comment type="caution">
    <text evidence="2">The sequence shown here is derived from an EMBL/GenBank/DDBJ whole genome shotgun (WGS) entry which is preliminary data.</text>
</comment>
<dbReference type="InterPro" id="IPR000792">
    <property type="entry name" value="Tscrpt_reg_LuxR_C"/>
</dbReference>
<dbReference type="InterPro" id="IPR016032">
    <property type="entry name" value="Sig_transdc_resp-reg_C-effctor"/>
</dbReference>
<keyword evidence="3" id="KW-1185">Reference proteome</keyword>
<sequence length="319" mass="34647">MAKGAEMTKGTVLRASGALRHVEHLATLDLEPHIAIPEMLRTLNSVVPGAKTGFFWLNQHGNVVDAYHADVSDPVPSLSDNGDGVRVHLTANDRLLAVLAVHRAAPLVERDRRVFRAAAPSLRRALRNDARVGERFDASPERTGVLTATADGRLVGADAHALLLVAEMDGRPLLGKDIAALHSGERLPSVIAELCHRHTARPGSAIILNRTSRWGAYRAQLFAQHAEQSAASHHVIVISKHLPHRVGLMRTIGTLDLSPRERQVAFQLGIGADASQGAAALGVSIATWRSYVKRVYLRLDVSDRFELFSRLNPPTMQPA</sequence>
<dbReference type="GO" id="GO:0003677">
    <property type="term" value="F:DNA binding"/>
    <property type="evidence" value="ECO:0007669"/>
    <property type="project" value="InterPro"/>
</dbReference>
<dbReference type="InterPro" id="IPR036388">
    <property type="entry name" value="WH-like_DNA-bd_sf"/>
</dbReference>
<organism evidence="2 3">
    <name type="scientific">Sphingomonas liriopis</name>
    <dbReference type="NCBI Taxonomy" id="2949094"/>
    <lineage>
        <taxon>Bacteria</taxon>
        <taxon>Pseudomonadati</taxon>
        <taxon>Pseudomonadota</taxon>
        <taxon>Alphaproteobacteria</taxon>
        <taxon>Sphingomonadales</taxon>
        <taxon>Sphingomonadaceae</taxon>
        <taxon>Sphingomonas</taxon>
    </lineage>
</organism>
<dbReference type="GO" id="GO:0006355">
    <property type="term" value="P:regulation of DNA-templated transcription"/>
    <property type="evidence" value="ECO:0007669"/>
    <property type="project" value="InterPro"/>
</dbReference>